<comment type="subcellular location">
    <subcellularLocation>
        <location evidence="1">Membrane</location>
        <topology evidence="1">Multi-pass membrane protein</topology>
    </subcellularLocation>
</comment>
<evidence type="ECO:0000259" key="8">
    <source>
        <dbReference type="Pfam" id="PF01545"/>
    </source>
</evidence>
<name>A0A5C6VAB2_9FLAO</name>
<sequence length="293" mass="33578">MTTTSFPISLNRNRLEPNNIFSFALLIPGLVFLFEVFYGFILENLIILACSLRTLSHLLSVVSERLQKRFTEKGCNPNYPLGYGKLSNLFDFSAGISMLFICFIVGYYSINQVLFPEVHTIEFLMEIALLDVCTNFISLLFLQGTKNTQSQKKNLGTHFLANALLSTLLILVVGIIWATQLYFFSGILGLIITAVVARWSFGTIWISGGLLLDLCPNKNLPKKIRTDLYNKFDTIVAVDKIQVWQIAEKKNAAIIRLKLYPGEIYEYRFLKREITNRVQRKFQIEMVAVEFDW</sequence>
<organism evidence="9 10">
    <name type="scientific">Luteibaculum oceani</name>
    <dbReference type="NCBI Taxonomy" id="1294296"/>
    <lineage>
        <taxon>Bacteria</taxon>
        <taxon>Pseudomonadati</taxon>
        <taxon>Bacteroidota</taxon>
        <taxon>Flavobacteriia</taxon>
        <taxon>Flavobacteriales</taxon>
        <taxon>Luteibaculaceae</taxon>
        <taxon>Luteibaculum</taxon>
    </lineage>
</organism>
<feature type="transmembrane region" description="Helical" evidence="7">
    <location>
        <begin position="89"/>
        <end position="110"/>
    </location>
</feature>
<reference evidence="9 10" key="1">
    <citation type="submission" date="2019-08" db="EMBL/GenBank/DDBJ databases">
        <title>Genome of Luteibaculum oceani JCM 18817.</title>
        <authorList>
            <person name="Bowman J.P."/>
        </authorList>
    </citation>
    <scope>NUCLEOTIDE SEQUENCE [LARGE SCALE GENOMIC DNA]</scope>
    <source>
        <strain evidence="9 10">JCM 18817</strain>
    </source>
</reference>
<keyword evidence="6 7" id="KW-0472">Membrane</keyword>
<dbReference type="NCBIfam" id="TIGR01297">
    <property type="entry name" value="CDF"/>
    <property type="match status" value="1"/>
</dbReference>
<evidence type="ECO:0000313" key="9">
    <source>
        <dbReference type="EMBL" id="TXC81734.1"/>
    </source>
</evidence>
<feature type="transmembrane region" description="Helical" evidence="7">
    <location>
        <begin position="122"/>
        <end position="142"/>
    </location>
</feature>
<dbReference type="OrthoDB" id="9809646at2"/>
<evidence type="ECO:0000256" key="6">
    <source>
        <dbReference type="ARBA" id="ARBA00023136"/>
    </source>
</evidence>
<keyword evidence="3 7" id="KW-0812">Transmembrane</keyword>
<evidence type="ECO:0000256" key="5">
    <source>
        <dbReference type="ARBA" id="ARBA00022989"/>
    </source>
</evidence>
<dbReference type="GO" id="GO:0016020">
    <property type="term" value="C:membrane"/>
    <property type="evidence" value="ECO:0007669"/>
    <property type="project" value="UniProtKB-SubCell"/>
</dbReference>
<dbReference type="PANTHER" id="PTHR45820">
    <property type="entry name" value="FI23527P1"/>
    <property type="match status" value="1"/>
</dbReference>
<dbReference type="SUPFAM" id="SSF161111">
    <property type="entry name" value="Cation efflux protein transmembrane domain-like"/>
    <property type="match status" value="1"/>
</dbReference>
<feature type="transmembrane region" description="Helical" evidence="7">
    <location>
        <begin position="20"/>
        <end position="40"/>
    </location>
</feature>
<dbReference type="Pfam" id="PF01545">
    <property type="entry name" value="Cation_efflux"/>
    <property type="match status" value="1"/>
</dbReference>
<comment type="similarity">
    <text evidence="2">Belongs to the cation diffusion facilitator (CDF) transporter (TC 2.A.4) family. SLC30A subfamily.</text>
</comment>
<dbReference type="InterPro" id="IPR058533">
    <property type="entry name" value="Cation_efflux_TM"/>
</dbReference>
<dbReference type="GO" id="GO:0006882">
    <property type="term" value="P:intracellular zinc ion homeostasis"/>
    <property type="evidence" value="ECO:0007669"/>
    <property type="project" value="TreeGrafter"/>
</dbReference>
<gene>
    <name evidence="9" type="ORF">FRX97_04250</name>
</gene>
<keyword evidence="4" id="KW-0862">Zinc</keyword>
<evidence type="ECO:0000313" key="10">
    <source>
        <dbReference type="Proteomes" id="UP000321168"/>
    </source>
</evidence>
<dbReference type="Gene3D" id="1.20.1510.10">
    <property type="entry name" value="Cation efflux protein transmembrane domain"/>
    <property type="match status" value="1"/>
</dbReference>
<evidence type="ECO:0000256" key="2">
    <source>
        <dbReference type="ARBA" id="ARBA00008873"/>
    </source>
</evidence>
<keyword evidence="10" id="KW-1185">Reference proteome</keyword>
<feature type="transmembrane region" description="Helical" evidence="7">
    <location>
        <begin position="163"/>
        <end position="184"/>
    </location>
</feature>
<dbReference type="GO" id="GO:0005385">
    <property type="term" value="F:zinc ion transmembrane transporter activity"/>
    <property type="evidence" value="ECO:0007669"/>
    <property type="project" value="TreeGrafter"/>
</dbReference>
<dbReference type="PANTHER" id="PTHR45820:SF4">
    <property type="entry name" value="ZINC TRANSPORTER 63C, ISOFORM F"/>
    <property type="match status" value="1"/>
</dbReference>
<feature type="transmembrane region" description="Helical" evidence="7">
    <location>
        <begin position="190"/>
        <end position="215"/>
    </location>
</feature>
<protein>
    <submittedName>
        <fullName evidence="9">Cation transporter</fullName>
    </submittedName>
</protein>
<comment type="caution">
    <text evidence="9">The sequence shown here is derived from an EMBL/GenBank/DDBJ whole genome shotgun (WGS) entry which is preliminary data.</text>
</comment>
<evidence type="ECO:0000256" key="7">
    <source>
        <dbReference type="SAM" id="Phobius"/>
    </source>
</evidence>
<accession>A0A5C6VAB2</accession>
<dbReference type="AlphaFoldDB" id="A0A5C6VAB2"/>
<evidence type="ECO:0000256" key="4">
    <source>
        <dbReference type="ARBA" id="ARBA00022833"/>
    </source>
</evidence>
<dbReference type="InterPro" id="IPR002524">
    <property type="entry name" value="Cation_efflux"/>
</dbReference>
<keyword evidence="5 7" id="KW-1133">Transmembrane helix</keyword>
<dbReference type="EMBL" id="VORB01000003">
    <property type="protein sequence ID" value="TXC81734.1"/>
    <property type="molecule type" value="Genomic_DNA"/>
</dbReference>
<evidence type="ECO:0000256" key="1">
    <source>
        <dbReference type="ARBA" id="ARBA00004141"/>
    </source>
</evidence>
<dbReference type="RefSeq" id="WP_147013729.1">
    <property type="nucleotide sequence ID" value="NZ_VORB01000003.1"/>
</dbReference>
<dbReference type="InterPro" id="IPR027469">
    <property type="entry name" value="Cation_efflux_TMD_sf"/>
</dbReference>
<proteinExistence type="inferred from homology"/>
<feature type="domain" description="Cation efflux protein transmembrane" evidence="8">
    <location>
        <begin position="24"/>
        <end position="212"/>
    </location>
</feature>
<dbReference type="Proteomes" id="UP000321168">
    <property type="component" value="Unassembled WGS sequence"/>
</dbReference>
<evidence type="ECO:0000256" key="3">
    <source>
        <dbReference type="ARBA" id="ARBA00022692"/>
    </source>
</evidence>